<evidence type="ECO:0000313" key="2">
    <source>
        <dbReference type="Proteomes" id="UP000801492"/>
    </source>
</evidence>
<keyword evidence="2" id="KW-1185">Reference proteome</keyword>
<organism evidence="1 2">
    <name type="scientific">Ignelater luminosus</name>
    <name type="common">Cucubano</name>
    <name type="synonym">Pyrophorus luminosus</name>
    <dbReference type="NCBI Taxonomy" id="2038154"/>
    <lineage>
        <taxon>Eukaryota</taxon>
        <taxon>Metazoa</taxon>
        <taxon>Ecdysozoa</taxon>
        <taxon>Arthropoda</taxon>
        <taxon>Hexapoda</taxon>
        <taxon>Insecta</taxon>
        <taxon>Pterygota</taxon>
        <taxon>Neoptera</taxon>
        <taxon>Endopterygota</taxon>
        <taxon>Coleoptera</taxon>
        <taxon>Polyphaga</taxon>
        <taxon>Elateriformia</taxon>
        <taxon>Elateroidea</taxon>
        <taxon>Elateridae</taxon>
        <taxon>Agrypninae</taxon>
        <taxon>Pyrophorini</taxon>
        <taxon>Ignelater</taxon>
    </lineage>
</organism>
<accession>A0A8K0CF96</accession>
<comment type="caution">
    <text evidence="1">The sequence shown here is derived from an EMBL/GenBank/DDBJ whole genome shotgun (WGS) entry which is preliminary data.</text>
</comment>
<evidence type="ECO:0000313" key="1">
    <source>
        <dbReference type="EMBL" id="KAF2884126.1"/>
    </source>
</evidence>
<name>A0A8K0CF96_IGNLU</name>
<gene>
    <name evidence="1" type="ORF">ILUMI_22046</name>
</gene>
<dbReference type="AlphaFoldDB" id="A0A8K0CF96"/>
<dbReference type="Proteomes" id="UP000801492">
    <property type="component" value="Unassembled WGS sequence"/>
</dbReference>
<protein>
    <submittedName>
        <fullName evidence="1">Uncharacterized protein</fullName>
    </submittedName>
</protein>
<sequence length="106" mass="11907">MGIPISDDSTLYTLHFGDDQVVLAFDKAGLEYMIKNPIEEYERWDLEVNTNKTKYMSGGKARFMILKTFGTIKHAAFSGKTEDDLPLGDRNGAITKQEMMTVSGLH</sequence>
<dbReference type="EMBL" id="VTPC01090220">
    <property type="protein sequence ID" value="KAF2884126.1"/>
    <property type="molecule type" value="Genomic_DNA"/>
</dbReference>
<dbReference type="OrthoDB" id="6753358at2759"/>
<reference evidence="1" key="1">
    <citation type="submission" date="2019-08" db="EMBL/GenBank/DDBJ databases">
        <title>The genome of the North American firefly Photinus pyralis.</title>
        <authorList>
            <consortium name="Photinus pyralis genome working group"/>
            <person name="Fallon T.R."/>
            <person name="Sander Lower S.E."/>
            <person name="Weng J.-K."/>
        </authorList>
    </citation>
    <scope>NUCLEOTIDE SEQUENCE</scope>
    <source>
        <strain evidence="1">TRF0915ILg1</strain>
        <tissue evidence="1">Whole body</tissue>
    </source>
</reference>
<proteinExistence type="predicted"/>